<evidence type="ECO:0000256" key="9">
    <source>
        <dbReference type="SAM" id="Phobius"/>
    </source>
</evidence>
<proteinExistence type="inferred from homology"/>
<keyword evidence="8" id="KW-0325">Glycoprotein</keyword>
<name>A0A9J6CEE6_POLVA</name>
<evidence type="ECO:0000256" key="7">
    <source>
        <dbReference type="ARBA" id="ARBA00023136"/>
    </source>
</evidence>
<organism evidence="10 11">
    <name type="scientific">Polypedilum vanderplanki</name>
    <name type="common">Sleeping chironomid midge</name>
    <dbReference type="NCBI Taxonomy" id="319348"/>
    <lineage>
        <taxon>Eukaryota</taxon>
        <taxon>Metazoa</taxon>
        <taxon>Ecdysozoa</taxon>
        <taxon>Arthropoda</taxon>
        <taxon>Hexapoda</taxon>
        <taxon>Insecta</taxon>
        <taxon>Pterygota</taxon>
        <taxon>Neoptera</taxon>
        <taxon>Endopterygota</taxon>
        <taxon>Diptera</taxon>
        <taxon>Nematocera</taxon>
        <taxon>Chironomoidea</taxon>
        <taxon>Chironomidae</taxon>
        <taxon>Chironominae</taxon>
        <taxon>Polypedilum</taxon>
        <taxon>Polypedilum</taxon>
    </lineage>
</organism>
<reference evidence="10" key="1">
    <citation type="submission" date="2021-03" db="EMBL/GenBank/DDBJ databases">
        <title>Chromosome level genome of the anhydrobiotic midge Polypedilum vanderplanki.</title>
        <authorList>
            <person name="Yoshida Y."/>
            <person name="Kikawada T."/>
            <person name="Gusev O."/>
        </authorList>
    </citation>
    <scope>NUCLEOTIDE SEQUENCE</scope>
    <source>
        <strain evidence="10">NIAS01</strain>
        <tissue evidence="10">Whole body or cell culture</tissue>
    </source>
</reference>
<dbReference type="PANTHER" id="PTHR11923:SF93">
    <property type="entry name" value="GH07959P-RELATED"/>
    <property type="match status" value="1"/>
</dbReference>
<dbReference type="GO" id="GO:0005044">
    <property type="term" value="F:scavenger receptor activity"/>
    <property type="evidence" value="ECO:0007669"/>
    <property type="project" value="TreeGrafter"/>
</dbReference>
<dbReference type="PRINTS" id="PR01609">
    <property type="entry name" value="CD36FAMILY"/>
</dbReference>
<dbReference type="EMBL" id="JADBJN010000001">
    <property type="protein sequence ID" value="KAG5680460.1"/>
    <property type="molecule type" value="Genomic_DNA"/>
</dbReference>
<keyword evidence="7 9" id="KW-0472">Membrane</keyword>
<protein>
    <submittedName>
        <fullName evidence="10">Uncharacterized protein</fullName>
    </submittedName>
</protein>
<dbReference type="Proteomes" id="UP001107558">
    <property type="component" value="Chromosome 1"/>
</dbReference>
<accession>A0A9J6CEE6</accession>
<comment type="similarity">
    <text evidence="3">Belongs to the CD36 family.</text>
</comment>
<evidence type="ECO:0000256" key="3">
    <source>
        <dbReference type="ARBA" id="ARBA00010532"/>
    </source>
</evidence>
<sequence length="493" mass="56464">MEQKNSKISGSKSWCCKYNIIAVTLIAFGISMLLFLPDYLQKQMNINLELQPDSRTFPEWKKPTVPLYMDIYIFNWTNPEDINNHTTKPIVKQLGPYRFREYPDKHNITFHDNNNTVTYRKSSLFYFEENGSNGTLDDVVSVVNMLAVGAAATAQYWGFLRQLSVSTSLSGFGQKISVRKTVREILFEGYYDSMLTIGSMFDSEATLFDTVGFMVKKNGTDLLTGKYNVHTGVGDISKLGQIQKYRDLNEFPYYEGECRKLKGSPGEFYPPGRSSNDILYLFTPELCRALPYEYKKDINHLGIKGNRYYLDDRAIDNGEKYSENSCYMTESLPSGFINISACNFGQPLYMSYPHFYKADKSFLDAIDGLSPQKDLHESYITLEPKTSVTLEAVGRLQTNLYLRPYGFINLFKNVPRLMLPLFFVEQKFIMGEEHASELYYGLLIFSVSKYIGVLLIIVGVAFIACRRCMQCKSKQDNKNDLEINEKEATALMT</sequence>
<gene>
    <name evidence="10" type="ORF">PVAND_009968</name>
</gene>
<keyword evidence="6 9" id="KW-1133">Transmembrane helix</keyword>
<dbReference type="Pfam" id="PF01130">
    <property type="entry name" value="CD36"/>
    <property type="match status" value="1"/>
</dbReference>
<evidence type="ECO:0000256" key="5">
    <source>
        <dbReference type="ARBA" id="ARBA00022692"/>
    </source>
</evidence>
<dbReference type="AlphaFoldDB" id="A0A9J6CEE6"/>
<comment type="function">
    <text evidence="1">Plays an olfactory role that is not restricted to pheromone sensitivity.</text>
</comment>
<comment type="caution">
    <text evidence="10">The sequence shown here is derived from an EMBL/GenBank/DDBJ whole genome shotgun (WGS) entry which is preliminary data.</text>
</comment>
<dbReference type="OrthoDB" id="514335at2759"/>
<keyword evidence="11" id="KW-1185">Reference proteome</keyword>
<evidence type="ECO:0000256" key="8">
    <source>
        <dbReference type="ARBA" id="ARBA00023180"/>
    </source>
</evidence>
<evidence type="ECO:0000256" key="1">
    <source>
        <dbReference type="ARBA" id="ARBA00003156"/>
    </source>
</evidence>
<feature type="transmembrane region" description="Helical" evidence="9">
    <location>
        <begin position="20"/>
        <end position="40"/>
    </location>
</feature>
<evidence type="ECO:0000256" key="2">
    <source>
        <dbReference type="ARBA" id="ARBA00004236"/>
    </source>
</evidence>
<feature type="transmembrane region" description="Helical" evidence="9">
    <location>
        <begin position="438"/>
        <end position="465"/>
    </location>
</feature>
<comment type="subcellular location">
    <subcellularLocation>
        <location evidence="2">Cell membrane</location>
    </subcellularLocation>
</comment>
<evidence type="ECO:0000256" key="4">
    <source>
        <dbReference type="ARBA" id="ARBA00022475"/>
    </source>
</evidence>
<dbReference type="GO" id="GO:0005886">
    <property type="term" value="C:plasma membrane"/>
    <property type="evidence" value="ECO:0007669"/>
    <property type="project" value="UniProtKB-SubCell"/>
</dbReference>
<dbReference type="InterPro" id="IPR002159">
    <property type="entry name" value="CD36_fam"/>
</dbReference>
<evidence type="ECO:0000313" key="10">
    <source>
        <dbReference type="EMBL" id="KAG5680460.1"/>
    </source>
</evidence>
<evidence type="ECO:0000256" key="6">
    <source>
        <dbReference type="ARBA" id="ARBA00022989"/>
    </source>
</evidence>
<keyword evidence="5 9" id="KW-0812">Transmembrane</keyword>
<keyword evidence="4" id="KW-1003">Cell membrane</keyword>
<dbReference type="PANTHER" id="PTHR11923">
    <property type="entry name" value="SCAVENGER RECEPTOR CLASS B TYPE-1 SR-B1"/>
    <property type="match status" value="1"/>
</dbReference>
<dbReference type="GO" id="GO:0005737">
    <property type="term" value="C:cytoplasm"/>
    <property type="evidence" value="ECO:0007669"/>
    <property type="project" value="TreeGrafter"/>
</dbReference>
<evidence type="ECO:0000313" key="11">
    <source>
        <dbReference type="Proteomes" id="UP001107558"/>
    </source>
</evidence>